<dbReference type="NCBIfam" id="TIGR02727">
    <property type="entry name" value="MTHFS_bact"/>
    <property type="match status" value="1"/>
</dbReference>
<keyword evidence="6" id="KW-0436">Ligase</keyword>
<evidence type="ECO:0000313" key="7">
    <source>
        <dbReference type="Proteomes" id="UP000078516"/>
    </source>
</evidence>
<dbReference type="GO" id="GO:0005524">
    <property type="term" value="F:ATP binding"/>
    <property type="evidence" value="ECO:0007669"/>
    <property type="project" value="UniProtKB-KW"/>
</dbReference>
<dbReference type="GO" id="GO:0009396">
    <property type="term" value="P:folic acid-containing compound biosynthetic process"/>
    <property type="evidence" value="ECO:0007669"/>
    <property type="project" value="TreeGrafter"/>
</dbReference>
<dbReference type="RefSeq" id="WP_067484173.1">
    <property type="nucleotide sequence ID" value="NZ_BSWX01000013.1"/>
</dbReference>
<feature type="binding site" evidence="4">
    <location>
        <position position="51"/>
    </location>
    <ligand>
        <name>substrate</name>
    </ligand>
</feature>
<accession>A0A179EPQ3</accession>
<organism evidence="6 7">
    <name type="scientific">Enterococcus thailandicus</name>
    <dbReference type="NCBI Taxonomy" id="417368"/>
    <lineage>
        <taxon>Bacteria</taxon>
        <taxon>Bacillati</taxon>
        <taxon>Bacillota</taxon>
        <taxon>Bacilli</taxon>
        <taxon>Lactobacillales</taxon>
        <taxon>Enterococcaceae</taxon>
        <taxon>Enterococcus</taxon>
    </lineage>
</organism>
<dbReference type="SUPFAM" id="SSF100950">
    <property type="entry name" value="NagB/RpiA/CoA transferase-like"/>
    <property type="match status" value="1"/>
</dbReference>
<dbReference type="InterPro" id="IPR002698">
    <property type="entry name" value="FTHF_cligase"/>
</dbReference>
<dbReference type="PANTHER" id="PTHR23407:SF1">
    <property type="entry name" value="5-FORMYLTETRAHYDROFOLATE CYCLO-LIGASE"/>
    <property type="match status" value="1"/>
</dbReference>
<keyword evidence="2 4" id="KW-0547">Nucleotide-binding</keyword>
<evidence type="ECO:0000256" key="3">
    <source>
        <dbReference type="ARBA" id="ARBA00022840"/>
    </source>
</evidence>
<evidence type="ECO:0000256" key="4">
    <source>
        <dbReference type="PIRSR" id="PIRSR006806-1"/>
    </source>
</evidence>
<name>A0A179EPQ3_ENTTH</name>
<dbReference type="PANTHER" id="PTHR23407">
    <property type="entry name" value="ATPASE INHIBITOR/5-FORMYLTETRAHYDROFOLATE CYCLO-LIGASE"/>
    <property type="match status" value="1"/>
</dbReference>
<keyword evidence="3 4" id="KW-0067">ATP-binding</keyword>
<feature type="binding site" evidence="4">
    <location>
        <begin position="5"/>
        <end position="9"/>
    </location>
    <ligand>
        <name>ATP</name>
        <dbReference type="ChEBI" id="CHEBI:30616"/>
    </ligand>
</feature>
<dbReference type="Pfam" id="PF01812">
    <property type="entry name" value="5-FTHF_cyc-lig"/>
    <property type="match status" value="1"/>
</dbReference>
<proteinExistence type="inferred from homology"/>
<comment type="catalytic activity">
    <reaction evidence="5">
        <text>(6S)-5-formyl-5,6,7,8-tetrahydrofolate + ATP = (6R)-5,10-methenyltetrahydrofolate + ADP + phosphate</text>
        <dbReference type="Rhea" id="RHEA:10488"/>
        <dbReference type="ChEBI" id="CHEBI:30616"/>
        <dbReference type="ChEBI" id="CHEBI:43474"/>
        <dbReference type="ChEBI" id="CHEBI:57455"/>
        <dbReference type="ChEBI" id="CHEBI:57457"/>
        <dbReference type="ChEBI" id="CHEBI:456216"/>
        <dbReference type="EC" id="6.3.3.2"/>
    </reaction>
</comment>
<dbReference type="InterPro" id="IPR024185">
    <property type="entry name" value="FTHF_cligase-like_sf"/>
</dbReference>
<dbReference type="GO" id="GO:0030272">
    <property type="term" value="F:5-formyltetrahydrofolate cyclo-ligase activity"/>
    <property type="evidence" value="ECO:0007669"/>
    <property type="project" value="UniProtKB-EC"/>
</dbReference>
<reference evidence="6 7" key="1">
    <citation type="submission" date="2016-04" db="EMBL/GenBank/DDBJ databases">
        <title>Draft genome of an Enterococcus thailandicus strain isolated from bovine feces.</title>
        <authorList>
            <person name="Beukers A.G."/>
            <person name="Zaheer R."/>
            <person name="Goji N."/>
            <person name="Cook S.R."/>
            <person name="Amoako K."/>
            <person name="Chaves A.V."/>
            <person name="Ward M.P."/>
            <person name="Mcallister T.A."/>
        </authorList>
    </citation>
    <scope>NUCLEOTIDE SEQUENCE [LARGE SCALE GENOMIC DNA]</scope>
    <source>
        <strain evidence="6 7">F0711D 46</strain>
    </source>
</reference>
<dbReference type="AlphaFoldDB" id="A0A179EPQ3"/>
<evidence type="ECO:0000256" key="1">
    <source>
        <dbReference type="ARBA" id="ARBA00010638"/>
    </source>
</evidence>
<keyword evidence="5" id="KW-0460">Magnesium</keyword>
<gene>
    <name evidence="6" type="ORF">A6E74_08820</name>
</gene>
<protein>
    <recommendedName>
        <fullName evidence="5">5-formyltetrahydrofolate cyclo-ligase</fullName>
        <ecNumber evidence="5">6.3.3.2</ecNumber>
    </recommendedName>
</protein>
<comment type="cofactor">
    <cofactor evidence="5">
        <name>Mg(2+)</name>
        <dbReference type="ChEBI" id="CHEBI:18420"/>
    </cofactor>
</comment>
<comment type="similarity">
    <text evidence="1 5">Belongs to the 5-formyltetrahydrofolate cyclo-ligase family.</text>
</comment>
<comment type="caution">
    <text evidence="6">The sequence shown here is derived from an EMBL/GenBank/DDBJ whole genome shotgun (WGS) entry which is preliminary data.</text>
</comment>
<dbReference type="Proteomes" id="UP000078516">
    <property type="component" value="Unassembled WGS sequence"/>
</dbReference>
<evidence type="ECO:0000256" key="2">
    <source>
        <dbReference type="ARBA" id="ARBA00022741"/>
    </source>
</evidence>
<feature type="binding site" evidence="4">
    <location>
        <begin position="132"/>
        <end position="140"/>
    </location>
    <ligand>
        <name>ATP</name>
        <dbReference type="ChEBI" id="CHEBI:30616"/>
    </ligand>
</feature>
<sequence>MNQTKAQLRQAGVQTLKELASNEKVEKERRIHQKLFSSSAFQNAQTIGITLANEFEVATEPVIHYAKQLHKQIVIPKTLPKRQMAFYELTDETMLERSSFGVLEPTNSRLFLPEQIDLLIVPGLVFTKSGYRIGFGGGYYDRYLQQYPNQTASLVFTEQLNDEWLPESFDQKIQQLFID</sequence>
<evidence type="ECO:0000313" key="6">
    <source>
        <dbReference type="EMBL" id="OAQ55216.1"/>
    </source>
</evidence>
<dbReference type="GO" id="GO:0046872">
    <property type="term" value="F:metal ion binding"/>
    <property type="evidence" value="ECO:0007669"/>
    <property type="project" value="UniProtKB-KW"/>
</dbReference>
<dbReference type="Gene3D" id="3.40.50.10420">
    <property type="entry name" value="NagB/RpiA/CoA transferase-like"/>
    <property type="match status" value="1"/>
</dbReference>
<dbReference type="EMBL" id="LWMN01000014">
    <property type="protein sequence ID" value="OAQ55216.1"/>
    <property type="molecule type" value="Genomic_DNA"/>
</dbReference>
<dbReference type="GO" id="GO:0035999">
    <property type="term" value="P:tetrahydrofolate interconversion"/>
    <property type="evidence" value="ECO:0007669"/>
    <property type="project" value="TreeGrafter"/>
</dbReference>
<keyword evidence="7" id="KW-1185">Reference proteome</keyword>
<keyword evidence="5" id="KW-0479">Metal-binding</keyword>
<dbReference type="EC" id="6.3.3.2" evidence="5"/>
<feature type="binding site" evidence="4">
    <location>
        <position position="56"/>
    </location>
    <ligand>
        <name>substrate</name>
    </ligand>
</feature>
<evidence type="ECO:0000256" key="5">
    <source>
        <dbReference type="RuleBase" id="RU361279"/>
    </source>
</evidence>
<dbReference type="InterPro" id="IPR037171">
    <property type="entry name" value="NagB/RpiA_transferase-like"/>
</dbReference>
<dbReference type="PIRSF" id="PIRSF006806">
    <property type="entry name" value="FTHF_cligase"/>
    <property type="match status" value="1"/>
</dbReference>